<dbReference type="EMBL" id="BSKO01000001">
    <property type="protein sequence ID" value="GLO67521.1"/>
    <property type="molecule type" value="Genomic_DNA"/>
</dbReference>
<dbReference type="SUPFAM" id="SSF52540">
    <property type="entry name" value="P-loop containing nucleoside triphosphate hydrolases"/>
    <property type="match status" value="1"/>
</dbReference>
<evidence type="ECO:0000313" key="1">
    <source>
        <dbReference type="EMBL" id="GLO67521.1"/>
    </source>
</evidence>
<dbReference type="CDD" id="cd00882">
    <property type="entry name" value="Ras_like_GTPase"/>
    <property type="match status" value="1"/>
</dbReference>
<dbReference type="RefSeq" id="WP_215064652.1">
    <property type="nucleotide sequence ID" value="NZ_BSKO01000001.1"/>
</dbReference>
<accession>A0ABQ5TL09</accession>
<dbReference type="InterPro" id="IPR027417">
    <property type="entry name" value="P-loop_NTPase"/>
</dbReference>
<proteinExistence type="predicted"/>
<comment type="caution">
    <text evidence="1">The sequence shown here is derived from an EMBL/GenBank/DDBJ whole genome shotgun (WGS) entry which is preliminary data.</text>
</comment>
<protein>
    <submittedName>
        <fullName evidence="1">Uncharacterized protein</fullName>
    </submittedName>
</protein>
<evidence type="ECO:0000313" key="2">
    <source>
        <dbReference type="Proteomes" id="UP001275436"/>
    </source>
</evidence>
<dbReference type="Gene3D" id="3.40.50.300">
    <property type="entry name" value="P-loop containing nucleotide triphosphate hydrolases"/>
    <property type="match status" value="1"/>
</dbReference>
<reference evidence="1 2" key="1">
    <citation type="submission" date="2023-02" db="EMBL/GenBank/DDBJ databases">
        <title>Oceanobacillus kimchii IFOP_LL358 isolated form Alexandrium catenella lab strain.</title>
        <authorList>
            <person name="Gajardo G."/>
            <person name="Ueki S."/>
            <person name="Maruyama F."/>
        </authorList>
    </citation>
    <scope>NUCLEOTIDE SEQUENCE [LARGE SCALE GENOMIC DNA]</scope>
    <source>
        <strain evidence="1 2">IFOP_LL358</strain>
    </source>
</reference>
<keyword evidence="2" id="KW-1185">Reference proteome</keyword>
<organism evidence="1 2">
    <name type="scientific">Oceanobacillus kimchii</name>
    <dbReference type="NCBI Taxonomy" id="746691"/>
    <lineage>
        <taxon>Bacteria</taxon>
        <taxon>Bacillati</taxon>
        <taxon>Bacillota</taxon>
        <taxon>Bacilli</taxon>
        <taxon>Bacillales</taxon>
        <taxon>Bacillaceae</taxon>
        <taxon>Oceanobacillus</taxon>
    </lineage>
</organism>
<sequence length="344" mass="39754">MKKYYYVTANTAKGFLNLLPSNIKRLHQVIGLKHPSQKIKTKILKNLISKYESTNEVEVLKSALGDSYLDGVVIRKKGIAFLNDCILPDDRNGIVELDLSPFTQHNPIKNKEQVEKFNHHTEKAYKNLETGLRVHDDLEDIYIKEMNFERADEITEGFIQERLKGQLNKNRNALEYHRLFGTTTVDGPVNVIPHITEKLSRVFYVKGRAGTGKSTFMKKVASACIEYGYDTEIYHCSFDPNSIDMVLVPDLQFGLFDSTDPHEFFPTREGEEIIDLYEEAVTPGTDEKYVDEINKVNDHYKSFMKKGVVELRKAGEYLEELEQQYSCTEKQQKEILKFIEHQIQ</sequence>
<dbReference type="Proteomes" id="UP001275436">
    <property type="component" value="Unassembled WGS sequence"/>
</dbReference>
<gene>
    <name evidence="1" type="ORF">MACH08_33050</name>
</gene>
<name>A0ABQ5TL09_9BACI</name>